<evidence type="ECO:0000256" key="12">
    <source>
        <dbReference type="ARBA" id="ARBA00033180"/>
    </source>
</evidence>
<dbReference type="InterPro" id="IPR024657">
    <property type="entry name" value="COMPASS_Set1_N-SET"/>
</dbReference>
<evidence type="ECO:0000256" key="9">
    <source>
        <dbReference type="ARBA" id="ARBA00022853"/>
    </source>
</evidence>
<keyword evidence="14" id="KW-0694">RNA-binding</keyword>
<feature type="compositionally biased region" description="Basic and acidic residues" evidence="15">
    <location>
        <begin position="332"/>
        <end position="342"/>
    </location>
</feature>
<dbReference type="PANTHER" id="PTHR45814">
    <property type="entry name" value="HISTONE-LYSINE N-METHYLTRANSFERASE SETD1"/>
    <property type="match status" value="1"/>
</dbReference>
<evidence type="ECO:0000313" key="19">
    <source>
        <dbReference type="Proteomes" id="UP000189580"/>
    </source>
</evidence>
<evidence type="ECO:0000256" key="4">
    <source>
        <dbReference type="ARBA" id="ARBA00015839"/>
    </source>
</evidence>
<feature type="compositionally biased region" description="Low complexity" evidence="15">
    <location>
        <begin position="344"/>
        <end position="373"/>
    </location>
</feature>
<dbReference type="InterPro" id="IPR001214">
    <property type="entry name" value="SET_dom"/>
</dbReference>
<evidence type="ECO:0000256" key="5">
    <source>
        <dbReference type="ARBA" id="ARBA00022454"/>
    </source>
</evidence>
<keyword evidence="9" id="KW-0156">Chromatin regulator</keyword>
<dbReference type="KEGG" id="slb:AWJ20_608"/>
<evidence type="ECO:0000259" key="16">
    <source>
        <dbReference type="PROSITE" id="PS50102"/>
    </source>
</evidence>
<dbReference type="SMART" id="SM01291">
    <property type="entry name" value="N-SET"/>
    <property type="match status" value="1"/>
</dbReference>
<feature type="compositionally biased region" description="Low complexity" evidence="15">
    <location>
        <begin position="274"/>
        <end position="317"/>
    </location>
</feature>
<dbReference type="EMBL" id="CP014501">
    <property type="protein sequence ID" value="ANB12358.1"/>
    <property type="molecule type" value="Genomic_DNA"/>
</dbReference>
<protein>
    <recommendedName>
        <fullName evidence="4">Histone-lysine N-methyltransferase, H3 lysine-4 specific</fullName>
        <ecNumber evidence="3">2.1.1.354</ecNumber>
    </recommendedName>
    <alternativeName>
        <fullName evidence="12">COMPASS component SET1</fullName>
    </alternativeName>
    <alternativeName>
        <fullName evidence="11">SET domain-containing protein 1</fullName>
    </alternativeName>
</protein>
<keyword evidence="5" id="KW-0158">Chromosome</keyword>
<evidence type="ECO:0000256" key="3">
    <source>
        <dbReference type="ARBA" id="ARBA00012182"/>
    </source>
</evidence>
<feature type="domain" description="RRM" evidence="16">
    <location>
        <begin position="564"/>
        <end position="647"/>
    </location>
</feature>
<dbReference type="SUPFAM" id="SSF82199">
    <property type="entry name" value="SET domain"/>
    <property type="match status" value="1"/>
</dbReference>
<accession>A0A161HKP6</accession>
<keyword evidence="8" id="KW-0949">S-adenosyl-L-methionine</keyword>
<dbReference type="Gene3D" id="2.170.270.10">
    <property type="entry name" value="SET domain"/>
    <property type="match status" value="1"/>
</dbReference>
<dbReference type="InterPro" id="IPR000504">
    <property type="entry name" value="RRM_dom"/>
</dbReference>
<dbReference type="InterPro" id="IPR024636">
    <property type="entry name" value="SET_assoc"/>
</dbReference>
<gene>
    <name evidence="18" type="primary">SET1</name>
    <name evidence="18" type="ORF">AWJ20_608</name>
</gene>
<dbReference type="Proteomes" id="UP000189580">
    <property type="component" value="Chromosome a"/>
</dbReference>
<evidence type="ECO:0000256" key="13">
    <source>
        <dbReference type="ARBA" id="ARBA00047571"/>
    </source>
</evidence>
<proteinExistence type="predicted"/>
<evidence type="ECO:0000256" key="7">
    <source>
        <dbReference type="ARBA" id="ARBA00022679"/>
    </source>
</evidence>
<dbReference type="RefSeq" id="XP_018734835.1">
    <property type="nucleotide sequence ID" value="XM_018882558.1"/>
</dbReference>
<sequence length="1394" mass="157571">MNGHSKSSMAVFFPDRVVRDRERDRERDRHGYDRAGSSNRDGINRSHEDRLNGESVSDYDRHGSRSRDIDSRDTRSSRDSRDSGWHHHSSSSRNSASERDYRRDHDLDYRTEYSSSRRGYDEISERERSSDWGRSSDRTRDRDYRSSDRYPSHQSREHGSRHERDGERDRDRDRDRERDRDRDRDRDRERDRERERDRGRDRERDGDRDRERDRDRHRARDKDSSPFSTRSYDSHPDSAHSHHRDYRGRDRDYDRGWDRDNSRTHSRVQSPHGHSNNSHSTRSTSATPSKAVKSSIVSKSTVPSSSISSTSIPSNDSSTKRHSENGSVEVNGKMHEEHKVEKAYSTYLASSSGSSSVSSTTTSIVSSSPATSPDTVISVSPLQGDKPGITSINDTTSTVATERPPPPPKSPPVSNLNGPSRQPPPPPPPSIAGMKGASHSLPPQPATGAPGLTLNSVREHTPQPLPACLIPKEKDPQAVFSKRKEFRIVYDPELSKDKSKGKQPIYKYRSKDESDEKERKPVNDPRKREKYHKYASVGKRSPFNSLPVPRFIYDENWLGKPPATRILVSGLSTLTSKSSVAAEFKIFGEIESCELILNPDTAASLGLCHLRFKGSLDKAHKIAERAISESKKTKIDFRQIKVDFDDNGSKAQEIVDKVIAEQRKKADEAAKQAAKAAAIAAKEAQAAKAKLKLQKPSSRVSTPQPASTASSSTPTAPPALVAGAPLSSFPLIKPAIMKIIDRRPYIMICHEFLPTDDVYPSDIKRVLRNYDWVRVLCDDNGFYIIFENAKEARLCHNEMDGKKLFEFKLAMDLYLEGFAPRVKGASALSSFRSDKGWSKKAAEKKPRDPIKDATERVIKDLRDLLWKDVKERIVAPKIFESLDPSRFGHIKREVAAKPTPNSVAPSFTNGAAADSNEAFSVVERISFNKLPTLPRFKKKTVAVGDDSAKVAMKKFRKDARPMNHRLNFDESDDEKDSEVSTRKPSPIAESITPSVEPEPVPKKKKSKLIKKRDFDFESSGEDDETGNEQTFAVKLLDETIPPPEKKVKVSRKKAVKAIPSPVKKKGRPKKADEEELVDEDTGTKPAEELVAEYEEKTMDQGISDSEINIPHIVDAKSGVDWSPTETPGPLTVCGKEDLTEEVELPEFKSFIKDDEDYGLLQEVLRDTEPDPSIGNAQYWAWKNLQIKKIEYESRQKLDTVSGTPPDMLVGKWDANSNDSRRSIGYYEIPETDKFEYLEHRRKISKPIDTLQRYDRDTSLAGAGGSSRMNRVNNRRLAADITIQKQMLSSETDILNFNQLKKRKKPVKFARSAIHNWGLYAVEPIAANEMIIEYVGEVIRQQLADLRERNYIQSGIGSSYLFRIDETTVVDATKKGGIARVSRLFSSNFSHWNLY</sequence>
<evidence type="ECO:0000256" key="11">
    <source>
        <dbReference type="ARBA" id="ARBA00030093"/>
    </source>
</evidence>
<feature type="compositionally biased region" description="Pro residues" evidence="15">
    <location>
        <begin position="421"/>
        <end position="430"/>
    </location>
</feature>
<feature type="domain" description="SET" evidence="17">
    <location>
        <begin position="1304"/>
        <end position="1394"/>
    </location>
</feature>
<feature type="compositionally biased region" description="Acidic residues" evidence="15">
    <location>
        <begin position="1016"/>
        <end position="1026"/>
    </location>
</feature>
<dbReference type="Gene3D" id="3.30.70.330">
    <property type="match status" value="1"/>
</dbReference>
<feature type="region of interest" description="Disordered" evidence="15">
    <location>
        <begin position="496"/>
        <end position="530"/>
    </location>
</feature>
<evidence type="ECO:0000313" key="18">
    <source>
        <dbReference type="EMBL" id="ANB12358.1"/>
    </source>
</evidence>
<dbReference type="PROSITE" id="PS50280">
    <property type="entry name" value="SET"/>
    <property type="match status" value="1"/>
</dbReference>
<evidence type="ECO:0000256" key="6">
    <source>
        <dbReference type="ARBA" id="ARBA00022603"/>
    </source>
</evidence>
<evidence type="ECO:0000256" key="2">
    <source>
        <dbReference type="ARBA" id="ARBA00004286"/>
    </source>
</evidence>
<dbReference type="Pfam" id="PF11764">
    <property type="entry name" value="N-SET"/>
    <property type="match status" value="1"/>
</dbReference>
<feature type="region of interest" description="Disordered" evidence="15">
    <location>
        <begin position="690"/>
        <end position="717"/>
    </location>
</feature>
<feature type="compositionally biased region" description="Basic and acidic residues" evidence="15">
    <location>
        <begin position="42"/>
        <end position="85"/>
    </location>
</feature>
<keyword evidence="7 18" id="KW-0808">Transferase</keyword>
<dbReference type="PROSITE" id="PS50102">
    <property type="entry name" value="RRM"/>
    <property type="match status" value="1"/>
</dbReference>
<dbReference type="GO" id="GO:0048188">
    <property type="term" value="C:Set1C/COMPASS complex"/>
    <property type="evidence" value="ECO:0007669"/>
    <property type="project" value="InterPro"/>
</dbReference>
<dbReference type="GO" id="GO:0005694">
    <property type="term" value="C:chromosome"/>
    <property type="evidence" value="ECO:0007669"/>
    <property type="project" value="UniProtKB-SubCell"/>
</dbReference>
<dbReference type="EC" id="2.1.1.354" evidence="3"/>
<dbReference type="GO" id="GO:0140999">
    <property type="term" value="F:histone H3K4 trimethyltransferase activity"/>
    <property type="evidence" value="ECO:0007669"/>
    <property type="project" value="UniProtKB-EC"/>
</dbReference>
<reference evidence="18 19" key="1">
    <citation type="submission" date="2016-02" db="EMBL/GenBank/DDBJ databases">
        <title>Complete genome sequence and transcriptome regulation of the pentose utilising yeast Sugiyamaella lignohabitans.</title>
        <authorList>
            <person name="Bellasio M."/>
            <person name="Peymann A."/>
            <person name="Valli M."/>
            <person name="Sipitzky M."/>
            <person name="Graf A."/>
            <person name="Sauer M."/>
            <person name="Marx H."/>
            <person name="Mattanovich D."/>
        </authorList>
    </citation>
    <scope>NUCLEOTIDE SEQUENCE [LARGE SCALE GENOMIC DNA]</scope>
    <source>
        <strain evidence="18 19">CBS 10342</strain>
    </source>
</reference>
<comment type="catalytic activity">
    <reaction evidence="13">
        <text>L-lysyl(4)-[histone H3] + 3 S-adenosyl-L-methionine = N(6),N(6),N(6)-trimethyl-L-lysyl(4)-[histone H3] + 3 S-adenosyl-L-homocysteine + 3 H(+)</text>
        <dbReference type="Rhea" id="RHEA:60260"/>
        <dbReference type="Rhea" id="RHEA-COMP:15537"/>
        <dbReference type="Rhea" id="RHEA-COMP:15547"/>
        <dbReference type="ChEBI" id="CHEBI:15378"/>
        <dbReference type="ChEBI" id="CHEBI:29969"/>
        <dbReference type="ChEBI" id="CHEBI:57856"/>
        <dbReference type="ChEBI" id="CHEBI:59789"/>
        <dbReference type="ChEBI" id="CHEBI:61961"/>
        <dbReference type="EC" id="2.1.1.354"/>
    </reaction>
</comment>
<dbReference type="GO" id="GO:0003723">
    <property type="term" value="F:RNA binding"/>
    <property type="evidence" value="ECO:0007669"/>
    <property type="project" value="UniProtKB-UniRule"/>
</dbReference>
<evidence type="ECO:0000256" key="10">
    <source>
        <dbReference type="ARBA" id="ARBA00023242"/>
    </source>
</evidence>
<feature type="compositionally biased region" description="Basic and acidic residues" evidence="15">
    <location>
        <begin position="509"/>
        <end position="527"/>
    </location>
</feature>
<evidence type="ECO:0000256" key="8">
    <source>
        <dbReference type="ARBA" id="ARBA00022691"/>
    </source>
</evidence>
<dbReference type="Pfam" id="PF00856">
    <property type="entry name" value="SET"/>
    <property type="match status" value="1"/>
</dbReference>
<dbReference type="GeneID" id="30037659"/>
<dbReference type="PANTHER" id="PTHR45814:SF2">
    <property type="entry name" value="HISTONE-LYSINE N-METHYLTRANSFERASE SETD1"/>
    <property type="match status" value="1"/>
</dbReference>
<feature type="compositionally biased region" description="Low complexity" evidence="15">
    <location>
        <begin position="701"/>
        <end position="714"/>
    </location>
</feature>
<dbReference type="InterPro" id="IPR012677">
    <property type="entry name" value="Nucleotide-bd_a/b_plait_sf"/>
</dbReference>
<evidence type="ECO:0000256" key="15">
    <source>
        <dbReference type="SAM" id="MobiDB-lite"/>
    </source>
</evidence>
<dbReference type="SUPFAM" id="SSF54928">
    <property type="entry name" value="RNA-binding domain, RBD"/>
    <property type="match status" value="1"/>
</dbReference>
<dbReference type="SMART" id="SM00360">
    <property type="entry name" value="RRM"/>
    <property type="match status" value="1"/>
</dbReference>
<keyword evidence="6 18" id="KW-0489">Methyltransferase</keyword>
<feature type="compositionally biased region" description="Basic and acidic residues" evidence="15">
    <location>
        <begin position="247"/>
        <end position="263"/>
    </location>
</feature>
<dbReference type="GO" id="GO:0032259">
    <property type="term" value="P:methylation"/>
    <property type="evidence" value="ECO:0007669"/>
    <property type="project" value="UniProtKB-KW"/>
</dbReference>
<dbReference type="InterPro" id="IPR017111">
    <property type="entry name" value="Set1_fungi"/>
</dbReference>
<keyword evidence="10" id="KW-0539">Nucleus</keyword>
<feature type="compositionally biased region" description="Basic and acidic residues" evidence="15">
    <location>
        <begin position="96"/>
        <end position="111"/>
    </location>
</feature>
<dbReference type="InterPro" id="IPR035979">
    <property type="entry name" value="RBD_domain_sf"/>
</dbReference>
<organism evidence="18 19">
    <name type="scientific">Sugiyamaella lignohabitans</name>
    <dbReference type="NCBI Taxonomy" id="796027"/>
    <lineage>
        <taxon>Eukaryota</taxon>
        <taxon>Fungi</taxon>
        <taxon>Dikarya</taxon>
        <taxon>Ascomycota</taxon>
        <taxon>Saccharomycotina</taxon>
        <taxon>Dipodascomycetes</taxon>
        <taxon>Dipodascales</taxon>
        <taxon>Trichomonascaceae</taxon>
        <taxon>Sugiyamaella</taxon>
    </lineage>
</organism>
<comment type="subcellular location">
    <subcellularLocation>
        <location evidence="2">Chromosome</location>
    </subcellularLocation>
    <subcellularLocation>
        <location evidence="1">Nucleus</location>
    </subcellularLocation>
</comment>
<evidence type="ECO:0000256" key="1">
    <source>
        <dbReference type="ARBA" id="ARBA00004123"/>
    </source>
</evidence>
<name>A0A161HKP6_9ASCO</name>
<feature type="compositionally biased region" description="Polar residues" evidence="15">
    <location>
        <begin position="390"/>
        <end position="400"/>
    </location>
</feature>
<dbReference type="PROSITE" id="PS51572">
    <property type="entry name" value="SAM_MT43_1"/>
    <property type="match status" value="1"/>
</dbReference>
<feature type="region of interest" description="Disordered" evidence="15">
    <location>
        <begin position="955"/>
        <end position="1086"/>
    </location>
</feature>
<feature type="compositionally biased region" description="Basic and acidic residues" evidence="15">
    <location>
        <begin position="16"/>
        <end position="33"/>
    </location>
</feature>
<feature type="compositionally biased region" description="Basic and acidic residues" evidence="15">
    <location>
        <begin position="118"/>
        <end position="224"/>
    </location>
</feature>
<dbReference type="OrthoDB" id="308383at2759"/>
<dbReference type="InterPro" id="IPR044570">
    <property type="entry name" value="Set1-like"/>
</dbReference>
<evidence type="ECO:0000259" key="17">
    <source>
        <dbReference type="PROSITE" id="PS50280"/>
    </source>
</evidence>
<dbReference type="Pfam" id="PF11767">
    <property type="entry name" value="SET_assoc"/>
    <property type="match status" value="1"/>
</dbReference>
<keyword evidence="19" id="KW-1185">Reference proteome</keyword>
<feature type="region of interest" description="Disordered" evidence="15">
    <location>
        <begin position="1"/>
        <end position="472"/>
    </location>
</feature>
<evidence type="ECO:0000256" key="14">
    <source>
        <dbReference type="PROSITE-ProRule" id="PRU00176"/>
    </source>
</evidence>
<dbReference type="InterPro" id="IPR046341">
    <property type="entry name" value="SET_dom_sf"/>
</dbReference>